<organism evidence="2 3">
    <name type="scientific">Nocardia abscessus</name>
    <dbReference type="NCBI Taxonomy" id="120957"/>
    <lineage>
        <taxon>Bacteria</taxon>
        <taxon>Bacillati</taxon>
        <taxon>Actinomycetota</taxon>
        <taxon>Actinomycetes</taxon>
        <taxon>Mycobacteriales</taxon>
        <taxon>Nocardiaceae</taxon>
        <taxon>Nocardia</taxon>
    </lineage>
</organism>
<dbReference type="RefSeq" id="WP_195031573.1">
    <property type="nucleotide sequence ID" value="NZ_JADLRE010000002.1"/>
</dbReference>
<comment type="caution">
    <text evidence="2">The sequence shown here is derived from an EMBL/GenBank/DDBJ whole genome shotgun (WGS) entry which is preliminary data.</text>
</comment>
<name>A0ABS0C403_9NOCA</name>
<dbReference type="PRINTS" id="PR00111">
    <property type="entry name" value="ABHYDROLASE"/>
</dbReference>
<proteinExistence type="predicted"/>
<keyword evidence="3" id="KW-1185">Reference proteome</keyword>
<reference evidence="2 3" key="1">
    <citation type="submission" date="2020-10" db="EMBL/GenBank/DDBJ databases">
        <title>Identification of Nocardia species via Next-generation sequencing and recognition of intraspecies genetic diversity.</title>
        <authorList>
            <person name="Li P."/>
            <person name="Li P."/>
            <person name="Lu B."/>
        </authorList>
    </citation>
    <scope>NUCLEOTIDE SEQUENCE [LARGE SCALE GENOMIC DNA]</scope>
    <source>
        <strain evidence="2 3">N-11</strain>
    </source>
</reference>
<dbReference type="Proteomes" id="UP000807309">
    <property type="component" value="Unassembled WGS sequence"/>
</dbReference>
<evidence type="ECO:0000259" key="1">
    <source>
        <dbReference type="Pfam" id="PF00561"/>
    </source>
</evidence>
<dbReference type="InterPro" id="IPR029058">
    <property type="entry name" value="AB_hydrolase_fold"/>
</dbReference>
<dbReference type="EMBL" id="JADLRE010000002">
    <property type="protein sequence ID" value="MBF6224208.1"/>
    <property type="molecule type" value="Genomic_DNA"/>
</dbReference>
<feature type="domain" description="AB hydrolase-1" evidence="1">
    <location>
        <begin position="58"/>
        <end position="278"/>
    </location>
</feature>
<dbReference type="InterPro" id="IPR050266">
    <property type="entry name" value="AB_hydrolase_sf"/>
</dbReference>
<keyword evidence="2" id="KW-0378">Hydrolase</keyword>
<evidence type="ECO:0000313" key="3">
    <source>
        <dbReference type="Proteomes" id="UP000807309"/>
    </source>
</evidence>
<protein>
    <submittedName>
        <fullName evidence="2">Alpha/beta fold hydrolase</fullName>
    </submittedName>
</protein>
<dbReference type="PANTHER" id="PTHR43798:SF5">
    <property type="entry name" value="MONOACYLGLYCEROL LIPASE ABHD6"/>
    <property type="match status" value="1"/>
</dbReference>
<dbReference type="PANTHER" id="PTHR43798">
    <property type="entry name" value="MONOACYLGLYCEROL LIPASE"/>
    <property type="match status" value="1"/>
</dbReference>
<accession>A0ABS0C403</accession>
<dbReference type="SUPFAM" id="SSF53474">
    <property type="entry name" value="alpha/beta-Hydrolases"/>
    <property type="match status" value="1"/>
</dbReference>
<dbReference type="Pfam" id="PF00561">
    <property type="entry name" value="Abhydrolase_1"/>
    <property type="match status" value="1"/>
</dbReference>
<dbReference type="InterPro" id="IPR000073">
    <property type="entry name" value="AB_hydrolase_1"/>
</dbReference>
<sequence length="298" mass="32674">MKYFVVPGETRHLDQATRAELRGDFIECGDGITHYEMAGPEGGEVVVFAGSLTTPLFYWDQLAGELHSRGFRTVAYSPYGRGYSDRVEAAYDEALFVRQIADLTQRLDLAEPFHLVGTSMGALVSMAFARQHTDRIATLTLAGPAGLQPAPAFASLLRNEMLGTLLAKKLGSKMLDRHLSHNVRDPQRSAALTAMVRECFQFEGSIYALAATIASFPLGGRQDLYRQAGRLPFPKLLLWGDEDQVTPITSFDEVSALFAPAEAHIVSPCGHMVPYEEPARMSLLFTAFAEAARKGSSR</sequence>
<dbReference type="Gene3D" id="3.40.50.1820">
    <property type="entry name" value="alpha/beta hydrolase"/>
    <property type="match status" value="1"/>
</dbReference>
<gene>
    <name evidence="2" type="ORF">IU470_03620</name>
</gene>
<dbReference type="GO" id="GO:0016787">
    <property type="term" value="F:hydrolase activity"/>
    <property type="evidence" value="ECO:0007669"/>
    <property type="project" value="UniProtKB-KW"/>
</dbReference>
<evidence type="ECO:0000313" key="2">
    <source>
        <dbReference type="EMBL" id="MBF6224208.1"/>
    </source>
</evidence>